<protein>
    <recommendedName>
        <fullName evidence="5">YjgF-like protein</fullName>
    </recommendedName>
</protein>
<dbReference type="Proteomes" id="UP001147752">
    <property type="component" value="Unassembled WGS sequence"/>
</dbReference>
<reference evidence="3" key="2">
    <citation type="journal article" date="2023" name="IMA Fungus">
        <title>Comparative genomic study of the Penicillium genus elucidates a diverse pangenome and 15 lateral gene transfer events.</title>
        <authorList>
            <person name="Petersen C."/>
            <person name="Sorensen T."/>
            <person name="Nielsen M.R."/>
            <person name="Sondergaard T.E."/>
            <person name="Sorensen J.L."/>
            <person name="Fitzpatrick D.A."/>
            <person name="Frisvad J.C."/>
            <person name="Nielsen K.L."/>
        </authorList>
    </citation>
    <scope>NUCLEOTIDE SEQUENCE</scope>
    <source>
        <strain evidence="3">IBT 3081</strain>
    </source>
</reference>
<evidence type="ECO:0000313" key="4">
    <source>
        <dbReference type="Proteomes" id="UP001147752"/>
    </source>
</evidence>
<sequence>MATQPISGERAQSSLEADDPPEYHTINPNRALIECIRTPSAPLPPSGSSQAFKVNGVIYVAAQIGALPRGDLVIGQTASFEQIFLNIEAILKAAGSSLDRIIKTTVYFAEYVRGKYKFEAHYKRMLPFAPPRTTVIVQNIRAEGGTDIQMEVIAVE</sequence>
<reference evidence="3" key="1">
    <citation type="submission" date="2022-12" db="EMBL/GenBank/DDBJ databases">
        <authorList>
            <person name="Petersen C."/>
        </authorList>
    </citation>
    <scope>NUCLEOTIDE SEQUENCE</scope>
    <source>
        <strain evidence="3">IBT 3081</strain>
    </source>
</reference>
<comment type="caution">
    <text evidence="3">The sequence shown here is derived from an EMBL/GenBank/DDBJ whole genome shotgun (WGS) entry which is preliminary data.</text>
</comment>
<dbReference type="EMBL" id="JAPZBT010000004">
    <property type="protein sequence ID" value="KAJ5360169.1"/>
    <property type="molecule type" value="Genomic_DNA"/>
</dbReference>
<name>A0A9W9RJT8_9EURO</name>
<comment type="similarity">
    <text evidence="1">Belongs to the RutC family.</text>
</comment>
<proteinExistence type="inferred from homology"/>
<dbReference type="Gene3D" id="3.30.1330.40">
    <property type="entry name" value="RutC-like"/>
    <property type="match status" value="1"/>
</dbReference>
<keyword evidence="4" id="KW-1185">Reference proteome</keyword>
<dbReference type="Pfam" id="PF01042">
    <property type="entry name" value="Ribonuc_L-PSP"/>
    <property type="match status" value="1"/>
</dbReference>
<dbReference type="SUPFAM" id="SSF55298">
    <property type="entry name" value="YjgF-like"/>
    <property type="match status" value="1"/>
</dbReference>
<organism evidence="3 4">
    <name type="scientific">Penicillium concentricum</name>
    <dbReference type="NCBI Taxonomy" id="293559"/>
    <lineage>
        <taxon>Eukaryota</taxon>
        <taxon>Fungi</taxon>
        <taxon>Dikarya</taxon>
        <taxon>Ascomycota</taxon>
        <taxon>Pezizomycotina</taxon>
        <taxon>Eurotiomycetes</taxon>
        <taxon>Eurotiomycetidae</taxon>
        <taxon>Eurotiales</taxon>
        <taxon>Aspergillaceae</taxon>
        <taxon>Penicillium</taxon>
    </lineage>
</organism>
<evidence type="ECO:0000256" key="1">
    <source>
        <dbReference type="ARBA" id="ARBA00010552"/>
    </source>
</evidence>
<dbReference type="AlphaFoldDB" id="A0A9W9RJT8"/>
<evidence type="ECO:0008006" key="5">
    <source>
        <dbReference type="Google" id="ProtNLM"/>
    </source>
</evidence>
<dbReference type="GeneID" id="81466266"/>
<accession>A0A9W9RJT8</accession>
<gene>
    <name evidence="3" type="ORF">N7517_009360</name>
</gene>
<dbReference type="PANTHER" id="PTHR11803:SF58">
    <property type="entry name" value="PROTEIN HMF1-RELATED"/>
    <property type="match status" value="1"/>
</dbReference>
<evidence type="ECO:0000256" key="2">
    <source>
        <dbReference type="SAM" id="MobiDB-lite"/>
    </source>
</evidence>
<dbReference type="OrthoDB" id="309640at2759"/>
<feature type="region of interest" description="Disordered" evidence="2">
    <location>
        <begin position="1"/>
        <end position="23"/>
    </location>
</feature>
<dbReference type="RefSeq" id="XP_056575655.1">
    <property type="nucleotide sequence ID" value="XM_056727083.1"/>
</dbReference>
<dbReference type="GO" id="GO:0005829">
    <property type="term" value="C:cytosol"/>
    <property type="evidence" value="ECO:0007669"/>
    <property type="project" value="TreeGrafter"/>
</dbReference>
<feature type="compositionally biased region" description="Polar residues" evidence="2">
    <location>
        <begin position="1"/>
        <end position="15"/>
    </location>
</feature>
<dbReference type="CDD" id="cd00448">
    <property type="entry name" value="YjgF_YER057c_UK114_family"/>
    <property type="match status" value="1"/>
</dbReference>
<evidence type="ECO:0000313" key="3">
    <source>
        <dbReference type="EMBL" id="KAJ5360169.1"/>
    </source>
</evidence>
<dbReference type="InterPro" id="IPR006175">
    <property type="entry name" value="YjgF/YER057c/UK114"/>
</dbReference>
<dbReference type="PANTHER" id="PTHR11803">
    <property type="entry name" value="2-IMINOBUTANOATE/2-IMINOPROPANOATE DEAMINASE RIDA"/>
    <property type="match status" value="1"/>
</dbReference>
<dbReference type="GO" id="GO:0019239">
    <property type="term" value="F:deaminase activity"/>
    <property type="evidence" value="ECO:0007669"/>
    <property type="project" value="TreeGrafter"/>
</dbReference>
<dbReference type="InterPro" id="IPR035959">
    <property type="entry name" value="RutC-like_sf"/>
</dbReference>